<feature type="transmembrane region" description="Helical" evidence="1">
    <location>
        <begin position="79"/>
        <end position="98"/>
    </location>
</feature>
<feature type="transmembrane region" description="Helical" evidence="1">
    <location>
        <begin position="55"/>
        <end position="72"/>
    </location>
</feature>
<evidence type="ECO:0000256" key="1">
    <source>
        <dbReference type="SAM" id="Phobius"/>
    </source>
</evidence>
<keyword evidence="1" id="KW-1133">Transmembrane helix</keyword>
<feature type="transmembrane region" description="Helical" evidence="1">
    <location>
        <begin position="134"/>
        <end position="158"/>
    </location>
</feature>
<feature type="transmembrane region" description="Helical" evidence="1">
    <location>
        <begin position="14"/>
        <end position="35"/>
    </location>
</feature>
<reference evidence="3" key="1">
    <citation type="submission" date="2020-02" db="EMBL/GenBank/DDBJ databases">
        <authorList>
            <person name="Meier V. D."/>
        </authorList>
    </citation>
    <scope>NUCLEOTIDE SEQUENCE</scope>
    <source>
        <strain evidence="3">AVDCRST_MAG40</strain>
    </source>
</reference>
<dbReference type="InterPro" id="IPR006976">
    <property type="entry name" value="VanZ-like"/>
</dbReference>
<feature type="transmembrane region" description="Helical" evidence="1">
    <location>
        <begin position="396"/>
        <end position="413"/>
    </location>
</feature>
<sequence length="424" mass="43743">MPTTVLPRPAVRRLGLGLAVLGWIAIAALTLTPGSGGIDPPFGCVVCGPDGGVDAIANVLLFVPLGAGLAWAGLRGRVALALVAATTLAVEALQLRMVTGRDTSLGDLVWNTVGGALGFWVVRRIGTLLRPAPAAAAVLAAGWAALWLVGTAATAWSLGPALWHGRWIAHVGATVPMPRGRVPTVLAARVGELPIRRTQWLTTGPALRARLLAGAPVTATAVVPHRGGVPANVLVLTEGPSRFVMVSLARVGDGAQFYMRTRASALRLRSPHFVLRGAFRSDADTVALGAARRGATMLLEARGPAGVQQRRVSLGPNWGWSLLLPPRLAWVDRLGWYTALWVAALVFPIGYWGAATIGGGRRGAVRAAAAAMAIPPVAFVALPALAGVAAVPVAEWVAWLVATALGVALGLAARRSRATPAGLP</sequence>
<protein>
    <recommendedName>
        <fullName evidence="2">VanZ-like domain-containing protein</fullName>
    </recommendedName>
</protein>
<keyword evidence="1" id="KW-0472">Membrane</keyword>
<name>A0A6J4KHM6_9BACT</name>
<organism evidence="3">
    <name type="scientific">uncultured Gemmatimonadaceae bacterium</name>
    <dbReference type="NCBI Taxonomy" id="246130"/>
    <lineage>
        <taxon>Bacteria</taxon>
        <taxon>Pseudomonadati</taxon>
        <taxon>Gemmatimonadota</taxon>
        <taxon>Gemmatimonadia</taxon>
        <taxon>Gemmatimonadales</taxon>
        <taxon>Gemmatimonadaceae</taxon>
        <taxon>environmental samples</taxon>
    </lineage>
</organism>
<feature type="transmembrane region" description="Helical" evidence="1">
    <location>
        <begin position="334"/>
        <end position="355"/>
    </location>
</feature>
<feature type="domain" description="VanZ-like" evidence="2">
    <location>
        <begin position="54"/>
        <end position="123"/>
    </location>
</feature>
<dbReference type="EMBL" id="CADCTX010000193">
    <property type="protein sequence ID" value="CAA9305911.1"/>
    <property type="molecule type" value="Genomic_DNA"/>
</dbReference>
<dbReference type="AlphaFoldDB" id="A0A6J4KHM6"/>
<feature type="transmembrane region" description="Helical" evidence="1">
    <location>
        <begin position="367"/>
        <end position="390"/>
    </location>
</feature>
<evidence type="ECO:0000259" key="2">
    <source>
        <dbReference type="Pfam" id="PF04892"/>
    </source>
</evidence>
<proteinExistence type="predicted"/>
<dbReference type="Pfam" id="PF04892">
    <property type="entry name" value="VanZ"/>
    <property type="match status" value="1"/>
</dbReference>
<feature type="transmembrane region" description="Helical" evidence="1">
    <location>
        <begin position="104"/>
        <end position="122"/>
    </location>
</feature>
<evidence type="ECO:0000313" key="3">
    <source>
        <dbReference type="EMBL" id="CAA9305911.1"/>
    </source>
</evidence>
<keyword evidence="1" id="KW-0812">Transmembrane</keyword>
<accession>A0A6J4KHM6</accession>
<gene>
    <name evidence="3" type="ORF">AVDCRST_MAG40-666</name>
</gene>